<dbReference type="Proteomes" id="UP000319801">
    <property type="component" value="Unassembled WGS sequence"/>
</dbReference>
<accession>A0A556V147</accession>
<organism evidence="1 2">
    <name type="scientific">Bagarius yarrelli</name>
    <name type="common">Goonch</name>
    <name type="synonym">Bagrus yarrelli</name>
    <dbReference type="NCBI Taxonomy" id="175774"/>
    <lineage>
        <taxon>Eukaryota</taxon>
        <taxon>Metazoa</taxon>
        <taxon>Chordata</taxon>
        <taxon>Craniata</taxon>
        <taxon>Vertebrata</taxon>
        <taxon>Euteleostomi</taxon>
        <taxon>Actinopterygii</taxon>
        <taxon>Neopterygii</taxon>
        <taxon>Teleostei</taxon>
        <taxon>Ostariophysi</taxon>
        <taxon>Siluriformes</taxon>
        <taxon>Sisoridae</taxon>
        <taxon>Sisorinae</taxon>
        <taxon>Bagarius</taxon>
    </lineage>
</organism>
<keyword evidence="2" id="KW-1185">Reference proteome</keyword>
<evidence type="ECO:0000313" key="1">
    <source>
        <dbReference type="EMBL" id="TSR27740.1"/>
    </source>
</evidence>
<protein>
    <submittedName>
        <fullName evidence="1">Uncharacterized protein</fullName>
    </submittedName>
</protein>
<dbReference type="AlphaFoldDB" id="A0A556V147"/>
<proteinExistence type="predicted"/>
<gene>
    <name evidence="1" type="ORF">Baya_11775</name>
</gene>
<name>A0A556V147_BAGYA</name>
<dbReference type="EMBL" id="VCAZ01000092">
    <property type="protein sequence ID" value="TSR27740.1"/>
    <property type="molecule type" value="Genomic_DNA"/>
</dbReference>
<comment type="caution">
    <text evidence="1">The sequence shown here is derived from an EMBL/GenBank/DDBJ whole genome shotgun (WGS) entry which is preliminary data.</text>
</comment>
<evidence type="ECO:0000313" key="2">
    <source>
        <dbReference type="Proteomes" id="UP000319801"/>
    </source>
</evidence>
<reference evidence="1 2" key="1">
    <citation type="journal article" date="2019" name="Genome Biol. Evol.">
        <title>Whole-Genome Sequencing of the Giant Devil Catfish, Bagarius yarrelli.</title>
        <authorList>
            <person name="Jiang W."/>
            <person name="Lv Y."/>
            <person name="Cheng L."/>
            <person name="Yang K."/>
            <person name="Chao B."/>
            <person name="Wang X."/>
            <person name="Li Y."/>
            <person name="Pan X."/>
            <person name="You X."/>
            <person name="Zhang Y."/>
            <person name="Yang J."/>
            <person name="Li J."/>
            <person name="Zhang X."/>
            <person name="Liu S."/>
            <person name="Sun C."/>
            <person name="Yang J."/>
            <person name="Shi Q."/>
        </authorList>
    </citation>
    <scope>NUCLEOTIDE SEQUENCE [LARGE SCALE GENOMIC DNA]</scope>
    <source>
        <strain evidence="1">JWS20170419001</strain>
        <tissue evidence="1">Muscle</tissue>
    </source>
</reference>
<sequence length="126" mass="13620">MRGWWLWDQSDARLVALGSVLMREAGGSGGISLMRDSLPAGIMEGLEGTEVPPGGRQAILQKLTTALTRCLEKLDITPEPEGCKCGKPEEGDRTSLEEFRLSTPFPSADLGEPAAGDTLFFRANKR</sequence>